<organism evidence="2 3">
    <name type="scientific">Paragonimus westermani</name>
    <dbReference type="NCBI Taxonomy" id="34504"/>
    <lineage>
        <taxon>Eukaryota</taxon>
        <taxon>Metazoa</taxon>
        <taxon>Spiralia</taxon>
        <taxon>Lophotrochozoa</taxon>
        <taxon>Platyhelminthes</taxon>
        <taxon>Trematoda</taxon>
        <taxon>Digenea</taxon>
        <taxon>Plagiorchiida</taxon>
        <taxon>Troglotremata</taxon>
        <taxon>Troglotrematidae</taxon>
        <taxon>Paragonimus</taxon>
    </lineage>
</organism>
<proteinExistence type="predicted"/>
<feature type="region of interest" description="Disordered" evidence="1">
    <location>
        <begin position="1"/>
        <end position="24"/>
    </location>
</feature>
<dbReference type="EMBL" id="JTDF01016970">
    <property type="protein sequence ID" value="KAF8562799.1"/>
    <property type="molecule type" value="Genomic_DNA"/>
</dbReference>
<accession>A0A8T0D4M0</accession>
<protein>
    <submittedName>
        <fullName evidence="2">Uncharacterized protein</fullName>
    </submittedName>
</protein>
<evidence type="ECO:0000256" key="1">
    <source>
        <dbReference type="SAM" id="MobiDB-lite"/>
    </source>
</evidence>
<feature type="compositionally biased region" description="Polar residues" evidence="1">
    <location>
        <begin position="13"/>
        <end position="22"/>
    </location>
</feature>
<gene>
    <name evidence="2" type="ORF">P879_11893</name>
</gene>
<comment type="caution">
    <text evidence="2">The sequence shown here is derived from an EMBL/GenBank/DDBJ whole genome shotgun (WGS) entry which is preliminary data.</text>
</comment>
<dbReference type="Proteomes" id="UP000699462">
    <property type="component" value="Unassembled WGS sequence"/>
</dbReference>
<evidence type="ECO:0000313" key="2">
    <source>
        <dbReference type="EMBL" id="KAF8562799.1"/>
    </source>
</evidence>
<name>A0A8T0D4M0_9TREM</name>
<dbReference type="AlphaFoldDB" id="A0A8T0D4M0"/>
<feature type="compositionally biased region" description="Basic and acidic residues" evidence="1">
    <location>
        <begin position="1"/>
        <end position="12"/>
    </location>
</feature>
<keyword evidence="3" id="KW-1185">Reference proteome</keyword>
<evidence type="ECO:0000313" key="3">
    <source>
        <dbReference type="Proteomes" id="UP000699462"/>
    </source>
</evidence>
<sequence>MVSDYLRQEALKKQSSTDSVRTPSVAHPTIGLFPSTLGREISDVSVKWSLLLYLVSPQGLYRRAVY</sequence>
<reference evidence="2 3" key="1">
    <citation type="submission" date="2019-07" db="EMBL/GenBank/DDBJ databases">
        <title>Annotation for the trematode Paragonimus westermani.</title>
        <authorList>
            <person name="Choi Y.-J."/>
        </authorList>
    </citation>
    <scope>NUCLEOTIDE SEQUENCE [LARGE SCALE GENOMIC DNA]</scope>
    <source>
        <strain evidence="2">180907_Pwestermani</strain>
    </source>
</reference>